<dbReference type="Proteomes" id="UP000028837">
    <property type="component" value="Unassembled WGS sequence"/>
</dbReference>
<gene>
    <name evidence="1" type="ORF">TGDOM2_261075</name>
</gene>
<sequence length="120" mass="13449">MALNESGTVFAASTDSWRASRAFVRFRTVSRSFIDRLGFTCWRAERKGRLRSSSVTQDISTTFETAAKDTQPSSTTSSTRCPSKLRVCFSFPVYAFLSLQCCLDSSRTVFSPSFPCVSRR</sequence>
<dbReference type="EMBL" id="AHZU02000027">
    <property type="protein sequence ID" value="KFG49325.1"/>
    <property type="molecule type" value="Genomic_DNA"/>
</dbReference>
<dbReference type="VEuPathDB" id="ToxoDB:TGDOM2_261075"/>
<comment type="caution">
    <text evidence="1">The sequence shown here is derived from an EMBL/GenBank/DDBJ whole genome shotgun (WGS) entry which is preliminary data.</text>
</comment>
<evidence type="ECO:0000313" key="2">
    <source>
        <dbReference type="Proteomes" id="UP000028837"/>
    </source>
</evidence>
<reference evidence="1 2" key="1">
    <citation type="submission" date="2014-02" db="EMBL/GenBank/DDBJ databases">
        <authorList>
            <person name="Sibley D."/>
            <person name="Venepally P."/>
            <person name="Karamycheva S."/>
            <person name="Hadjithomas M."/>
            <person name="Khan A."/>
            <person name="Brunk B."/>
            <person name="Roos D."/>
            <person name="Caler E."/>
            <person name="Lorenzi H."/>
        </authorList>
    </citation>
    <scope>NUCLEOTIDE SEQUENCE [LARGE SCALE GENOMIC DNA]</scope>
    <source>
        <strain evidence="1 2">GAB2-2007-GAL-DOM2</strain>
    </source>
</reference>
<proteinExistence type="predicted"/>
<name>A0A086KY57_TOXGO</name>
<dbReference type="AlphaFoldDB" id="A0A086KY57"/>
<evidence type="ECO:0000313" key="1">
    <source>
        <dbReference type="EMBL" id="KFG49325.1"/>
    </source>
</evidence>
<accession>A0A086KY57</accession>
<protein>
    <submittedName>
        <fullName evidence="1">Uncharacterized protein</fullName>
    </submittedName>
</protein>
<organism evidence="1 2">
    <name type="scientific">Toxoplasma gondii GAB2-2007-GAL-DOM2</name>
    <dbReference type="NCBI Taxonomy" id="1130820"/>
    <lineage>
        <taxon>Eukaryota</taxon>
        <taxon>Sar</taxon>
        <taxon>Alveolata</taxon>
        <taxon>Apicomplexa</taxon>
        <taxon>Conoidasida</taxon>
        <taxon>Coccidia</taxon>
        <taxon>Eucoccidiorida</taxon>
        <taxon>Eimeriorina</taxon>
        <taxon>Sarcocystidae</taxon>
        <taxon>Toxoplasma</taxon>
    </lineage>
</organism>